<dbReference type="Gene3D" id="1.10.1740.10">
    <property type="match status" value="1"/>
</dbReference>
<proteinExistence type="predicted"/>
<dbReference type="EMBL" id="JAOTEM010000009">
    <property type="protein sequence ID" value="MCU7619346.1"/>
    <property type="molecule type" value="Genomic_DNA"/>
</dbReference>
<dbReference type="Proteomes" id="UP001208649">
    <property type="component" value="Unassembled WGS sequence"/>
</dbReference>
<dbReference type="SUPFAM" id="SSF88946">
    <property type="entry name" value="Sigma2 domain of RNA polymerase sigma factors"/>
    <property type="match status" value="1"/>
</dbReference>
<evidence type="ECO:0000313" key="3">
    <source>
        <dbReference type="Proteomes" id="UP001208649"/>
    </source>
</evidence>
<protein>
    <recommendedName>
        <fullName evidence="1">RNA polymerase sigma-70 region 2 domain-containing protein</fullName>
    </recommendedName>
</protein>
<evidence type="ECO:0000313" key="2">
    <source>
        <dbReference type="EMBL" id="MCU7619346.1"/>
    </source>
</evidence>
<reference evidence="3" key="1">
    <citation type="submission" date="2023-07" db="EMBL/GenBank/DDBJ databases">
        <title>Chryseobacterium sp. strain PBS4-4 Genome sequencing and assembly.</title>
        <authorList>
            <person name="Jung Y."/>
        </authorList>
    </citation>
    <scope>NUCLEOTIDE SEQUENCE [LARGE SCALE GENOMIC DNA]</scope>
    <source>
        <strain evidence="3">PBS4-4</strain>
    </source>
</reference>
<gene>
    <name evidence="2" type="ORF">NZ698_19365</name>
</gene>
<dbReference type="Pfam" id="PF04542">
    <property type="entry name" value="Sigma70_r2"/>
    <property type="match status" value="1"/>
</dbReference>
<keyword evidence="3" id="KW-1185">Reference proteome</keyword>
<organism evidence="2 3">
    <name type="scientific">Chryseobacterium edaphi</name>
    <dbReference type="NCBI Taxonomy" id="2976532"/>
    <lineage>
        <taxon>Bacteria</taxon>
        <taxon>Pseudomonadati</taxon>
        <taxon>Bacteroidota</taxon>
        <taxon>Flavobacteriia</taxon>
        <taxon>Flavobacteriales</taxon>
        <taxon>Weeksellaceae</taxon>
        <taxon>Chryseobacterium group</taxon>
        <taxon>Chryseobacterium</taxon>
    </lineage>
</organism>
<dbReference type="InterPro" id="IPR007627">
    <property type="entry name" value="RNA_pol_sigma70_r2"/>
</dbReference>
<evidence type="ECO:0000259" key="1">
    <source>
        <dbReference type="Pfam" id="PF04542"/>
    </source>
</evidence>
<comment type="caution">
    <text evidence="2">The sequence shown here is derived from an EMBL/GenBank/DDBJ whole genome shotgun (WGS) entry which is preliminary data.</text>
</comment>
<dbReference type="RefSeq" id="WP_263004923.1">
    <property type="nucleotide sequence ID" value="NZ_JAOTEM010000009.1"/>
</dbReference>
<name>A0ABT2WAV0_9FLAO</name>
<feature type="domain" description="RNA polymerase sigma-70 region 2" evidence="1">
    <location>
        <begin position="29"/>
        <end position="95"/>
    </location>
</feature>
<dbReference type="InterPro" id="IPR013325">
    <property type="entry name" value="RNA_pol_sigma_r2"/>
</dbReference>
<sequence length="119" mass="13936">MKTNTDKKYTDQELYLLIQQKNKAGFDLLYSRYSCILYGLATKALPSKEFADEIVELTFLNAWNCIHQFKDQKKTLCFWIINILINTAKDFLEAKNIKYSVKTENFPGFAFEIIEEKAC</sequence>
<accession>A0ABT2WAV0</accession>